<sequence>MVKPIIHFVFALTIASYLLLISEALPRGWPEIGEGIGMCRCPGDRNPDCHCLPPAEDYQVRTTTTPAISPPIELTTRCNRNSDCNGIVTTFQRCKKTFVYTVNNSLKKGKTGDKVTCSIASFTLANTQERCSATVSLLL</sequence>
<dbReference type="EMBL" id="LS974622">
    <property type="protein sequence ID" value="CAG7868770.1"/>
    <property type="molecule type" value="Genomic_DNA"/>
</dbReference>
<dbReference type="AlphaFoldDB" id="A0A3P5YDG3"/>
<protein>
    <submittedName>
        <fullName evidence="2">Uncharacterized protein</fullName>
    </submittedName>
</protein>
<dbReference type="EMBL" id="LR031569">
    <property type="protein sequence ID" value="VDC65617.1"/>
    <property type="molecule type" value="Genomic_DNA"/>
</dbReference>
<evidence type="ECO:0000313" key="2">
    <source>
        <dbReference type="EMBL" id="CAG7868770.1"/>
    </source>
</evidence>
<keyword evidence="1" id="KW-0732">Signal</keyword>
<evidence type="ECO:0000313" key="3">
    <source>
        <dbReference type="EMBL" id="VDC65617.1"/>
    </source>
</evidence>
<dbReference type="Gramene" id="A06p10100.2_BraZ1">
    <property type="protein sequence ID" value="A06p10100.2_BraZ1.CDS"/>
    <property type="gene ID" value="A06g10100.2_BraZ1"/>
</dbReference>
<proteinExistence type="predicted"/>
<reference evidence="3" key="1">
    <citation type="submission" date="2018-11" db="EMBL/GenBank/DDBJ databases">
        <authorList>
            <consortium name="Genoscope - CEA"/>
            <person name="William W."/>
        </authorList>
    </citation>
    <scope>NUCLEOTIDE SEQUENCE</scope>
</reference>
<evidence type="ECO:0000256" key="1">
    <source>
        <dbReference type="SAM" id="SignalP"/>
    </source>
</evidence>
<name>A0A3P5YDG3_BRACM</name>
<gene>
    <name evidence="3" type="ORF">BRAA06T24157Z</name>
    <name evidence="2" type="ORF">BRAPAZ1V2_A06P10100.2</name>
</gene>
<feature type="chain" id="PRO_5039861113" evidence="1">
    <location>
        <begin position="25"/>
        <end position="139"/>
    </location>
</feature>
<accession>A0A3P5YDG3</accession>
<organism evidence="3">
    <name type="scientific">Brassica campestris</name>
    <name type="common">Field mustard</name>
    <dbReference type="NCBI Taxonomy" id="3711"/>
    <lineage>
        <taxon>Eukaryota</taxon>
        <taxon>Viridiplantae</taxon>
        <taxon>Streptophyta</taxon>
        <taxon>Embryophyta</taxon>
        <taxon>Tracheophyta</taxon>
        <taxon>Spermatophyta</taxon>
        <taxon>Magnoliopsida</taxon>
        <taxon>eudicotyledons</taxon>
        <taxon>Gunneridae</taxon>
        <taxon>Pentapetalae</taxon>
        <taxon>rosids</taxon>
        <taxon>malvids</taxon>
        <taxon>Brassicales</taxon>
        <taxon>Brassicaceae</taxon>
        <taxon>Brassiceae</taxon>
        <taxon>Brassica</taxon>
    </lineage>
</organism>
<dbReference type="Proteomes" id="UP000694005">
    <property type="component" value="Chromosome A06"/>
</dbReference>
<feature type="signal peptide" evidence="1">
    <location>
        <begin position="1"/>
        <end position="24"/>
    </location>
</feature>